<evidence type="ECO:0000313" key="2">
    <source>
        <dbReference type="Proteomes" id="UP000324705"/>
    </source>
</evidence>
<dbReference type="OMA" id="MEGAWEL"/>
<reference evidence="1 2" key="1">
    <citation type="submission" date="2017-09" db="EMBL/GenBank/DDBJ databases">
        <authorList>
            <consortium name="International Durum Wheat Genome Sequencing Consortium (IDWGSC)"/>
            <person name="Milanesi L."/>
        </authorList>
    </citation>
    <scope>NUCLEOTIDE SEQUENCE [LARGE SCALE GENOMIC DNA]</scope>
    <source>
        <strain evidence="2">cv. Svevo</strain>
    </source>
</reference>
<dbReference type="Gramene" id="TRITD6Av1G222410.1">
    <property type="protein sequence ID" value="TRITD6Av1G222410.1"/>
    <property type="gene ID" value="TRITD6Av1G222410"/>
</dbReference>
<dbReference type="Pfam" id="PF07893">
    <property type="entry name" value="DUF1668"/>
    <property type="match status" value="1"/>
</dbReference>
<protein>
    <submittedName>
        <fullName evidence="1">Uncharacterized protein</fullName>
    </submittedName>
</protein>
<dbReference type="EMBL" id="LT934121">
    <property type="protein sequence ID" value="VAI51760.1"/>
    <property type="molecule type" value="Genomic_DNA"/>
</dbReference>
<dbReference type="Proteomes" id="UP000324705">
    <property type="component" value="Chromosome 6A"/>
</dbReference>
<evidence type="ECO:0000313" key="1">
    <source>
        <dbReference type="EMBL" id="VAI51760.1"/>
    </source>
</evidence>
<gene>
    <name evidence="1" type="ORF">TRITD_6Av1G222410</name>
</gene>
<proteinExistence type="predicted"/>
<dbReference type="AlphaFoldDB" id="A0A9R0YC85"/>
<dbReference type="PANTHER" id="PTHR33085:SF77">
    <property type="entry name" value="DUF1618 DOMAIN-CONTAINING PROTEIN"/>
    <property type="match status" value="1"/>
</dbReference>
<name>A0A9R0YC85_TRITD</name>
<organism evidence="1 2">
    <name type="scientific">Triticum turgidum subsp. durum</name>
    <name type="common">Durum wheat</name>
    <name type="synonym">Triticum durum</name>
    <dbReference type="NCBI Taxonomy" id="4567"/>
    <lineage>
        <taxon>Eukaryota</taxon>
        <taxon>Viridiplantae</taxon>
        <taxon>Streptophyta</taxon>
        <taxon>Embryophyta</taxon>
        <taxon>Tracheophyta</taxon>
        <taxon>Spermatophyta</taxon>
        <taxon>Magnoliopsida</taxon>
        <taxon>Liliopsida</taxon>
        <taxon>Poales</taxon>
        <taxon>Poaceae</taxon>
        <taxon>BOP clade</taxon>
        <taxon>Pooideae</taxon>
        <taxon>Triticodae</taxon>
        <taxon>Triticeae</taxon>
        <taxon>Triticinae</taxon>
        <taxon>Triticum</taxon>
    </lineage>
</organism>
<dbReference type="PANTHER" id="PTHR33085">
    <property type="entry name" value="OS12G0113100 PROTEIN-RELATED"/>
    <property type="match status" value="1"/>
</dbReference>
<keyword evidence="2" id="KW-1185">Reference proteome</keyword>
<sequence length="290" mass="31655">MAIASSGNLVVTATTQGRTLICNRGNTDASGGPDQLFTKLFQALAPAGDDMFLSMPLCPKAEIDSDPDRTGAGAQDPCFELLLRLPNGPWAWHLIPDPPGLSGKPDITGYFADAAGAHVWVSFKDQGTFSFDAARRRWRMEGAWELPLAGLSVLVSDGILGGRKLLFGKLRGCGDEYDRLAACDMDARPPAIIKCWSLDEICPSTRPRAWPRGYLKLYNSTQLAYLGGGRLCITMLIENNRCTGWSAERPNPHLLTITAVDVKVTPELQLIKHKFSCYSMPQDSRAAWAL</sequence>
<accession>A0A9R0YC85</accession>
<dbReference type="InterPro" id="IPR012871">
    <property type="entry name" value="DUF1668_ORYSA"/>
</dbReference>